<proteinExistence type="predicted"/>
<protein>
    <submittedName>
        <fullName evidence="2">Uncharacterized protein</fullName>
    </submittedName>
</protein>
<dbReference type="Proteomes" id="UP001476798">
    <property type="component" value="Unassembled WGS sequence"/>
</dbReference>
<name>A0ABV0NDV1_9TELE</name>
<organism evidence="2 3">
    <name type="scientific">Goodea atripinnis</name>
    <dbReference type="NCBI Taxonomy" id="208336"/>
    <lineage>
        <taxon>Eukaryota</taxon>
        <taxon>Metazoa</taxon>
        <taxon>Chordata</taxon>
        <taxon>Craniata</taxon>
        <taxon>Vertebrata</taxon>
        <taxon>Euteleostomi</taxon>
        <taxon>Actinopterygii</taxon>
        <taxon>Neopterygii</taxon>
        <taxon>Teleostei</taxon>
        <taxon>Neoteleostei</taxon>
        <taxon>Acanthomorphata</taxon>
        <taxon>Ovalentaria</taxon>
        <taxon>Atherinomorphae</taxon>
        <taxon>Cyprinodontiformes</taxon>
        <taxon>Goodeidae</taxon>
        <taxon>Goodea</taxon>
    </lineage>
</organism>
<reference evidence="2 3" key="1">
    <citation type="submission" date="2021-06" db="EMBL/GenBank/DDBJ databases">
        <authorList>
            <person name="Palmer J.M."/>
        </authorList>
    </citation>
    <scope>NUCLEOTIDE SEQUENCE [LARGE SCALE GENOMIC DNA]</scope>
    <source>
        <strain evidence="2 3">GA_2019</strain>
        <tissue evidence="2">Muscle</tissue>
    </source>
</reference>
<feature type="region of interest" description="Disordered" evidence="1">
    <location>
        <begin position="19"/>
        <end position="109"/>
    </location>
</feature>
<keyword evidence="3" id="KW-1185">Reference proteome</keyword>
<feature type="compositionally biased region" description="Polar residues" evidence="1">
    <location>
        <begin position="97"/>
        <end position="109"/>
    </location>
</feature>
<accession>A0ABV0NDV1</accession>
<evidence type="ECO:0000313" key="3">
    <source>
        <dbReference type="Proteomes" id="UP001476798"/>
    </source>
</evidence>
<evidence type="ECO:0000256" key="1">
    <source>
        <dbReference type="SAM" id="MobiDB-lite"/>
    </source>
</evidence>
<feature type="compositionally biased region" description="Basic and acidic residues" evidence="1">
    <location>
        <begin position="19"/>
        <end position="31"/>
    </location>
</feature>
<sequence length="109" mass="11639">MASWRRFSAQEALEMLQKLDDCDSGGERDSDGSWSVVSSSDSGSESEPPLAKKRRVAPLAGATVPQSAQVQRQGDEPGAPSPAINPAIQLTGRRETTNQGTDNGQRNKQ</sequence>
<gene>
    <name evidence="2" type="ORF">GOODEAATRI_026305</name>
</gene>
<dbReference type="EMBL" id="JAHRIO010033220">
    <property type="protein sequence ID" value="MEQ2169551.1"/>
    <property type="molecule type" value="Genomic_DNA"/>
</dbReference>
<feature type="compositionally biased region" description="Low complexity" evidence="1">
    <location>
        <begin position="32"/>
        <end position="47"/>
    </location>
</feature>
<evidence type="ECO:0000313" key="2">
    <source>
        <dbReference type="EMBL" id="MEQ2169551.1"/>
    </source>
</evidence>
<comment type="caution">
    <text evidence="2">The sequence shown here is derived from an EMBL/GenBank/DDBJ whole genome shotgun (WGS) entry which is preliminary data.</text>
</comment>